<dbReference type="InterPro" id="IPR005467">
    <property type="entry name" value="His_kinase_dom"/>
</dbReference>
<dbReference type="PANTHER" id="PTHR45436:SF5">
    <property type="entry name" value="SENSOR HISTIDINE KINASE TRCS"/>
    <property type="match status" value="1"/>
</dbReference>
<keyword evidence="15" id="KW-1185">Reference proteome</keyword>
<dbReference type="InterPro" id="IPR036097">
    <property type="entry name" value="HisK_dim/P_sf"/>
</dbReference>
<dbReference type="AlphaFoldDB" id="A0A8J3PP62"/>
<evidence type="ECO:0000256" key="11">
    <source>
        <dbReference type="SAM" id="Phobius"/>
    </source>
</evidence>
<dbReference type="InterPro" id="IPR036890">
    <property type="entry name" value="HATPase_C_sf"/>
</dbReference>
<protein>
    <recommendedName>
        <fullName evidence="3">histidine kinase</fullName>
        <ecNumber evidence="3">2.7.13.3</ecNumber>
    </recommendedName>
</protein>
<dbReference type="Pfam" id="PF00672">
    <property type="entry name" value="HAMP"/>
    <property type="match status" value="1"/>
</dbReference>
<dbReference type="Pfam" id="PF00512">
    <property type="entry name" value="HisKA"/>
    <property type="match status" value="1"/>
</dbReference>
<feature type="domain" description="HAMP" evidence="13">
    <location>
        <begin position="188"/>
        <end position="241"/>
    </location>
</feature>
<evidence type="ECO:0000256" key="3">
    <source>
        <dbReference type="ARBA" id="ARBA00012438"/>
    </source>
</evidence>
<comment type="subcellular location">
    <subcellularLocation>
        <location evidence="2">Cell membrane</location>
    </subcellularLocation>
</comment>
<dbReference type="PANTHER" id="PTHR45436">
    <property type="entry name" value="SENSOR HISTIDINE KINASE YKOH"/>
    <property type="match status" value="1"/>
</dbReference>
<dbReference type="GO" id="GO:0005886">
    <property type="term" value="C:plasma membrane"/>
    <property type="evidence" value="ECO:0007669"/>
    <property type="project" value="UniProtKB-SubCell"/>
</dbReference>
<gene>
    <name evidence="14" type="ORF">Pfl04_31150</name>
</gene>
<evidence type="ECO:0000259" key="13">
    <source>
        <dbReference type="PROSITE" id="PS50885"/>
    </source>
</evidence>
<proteinExistence type="predicted"/>
<dbReference type="EMBL" id="BONU01000021">
    <property type="protein sequence ID" value="GIG74711.1"/>
    <property type="molecule type" value="Genomic_DNA"/>
</dbReference>
<evidence type="ECO:0000256" key="6">
    <source>
        <dbReference type="ARBA" id="ARBA00022692"/>
    </source>
</evidence>
<name>A0A8J3PP62_9ACTN</name>
<dbReference type="PROSITE" id="PS50885">
    <property type="entry name" value="HAMP"/>
    <property type="match status" value="1"/>
</dbReference>
<keyword evidence="6 11" id="KW-0812">Transmembrane</keyword>
<sequence>MNSPVRLRLWRRLSLRSRLLLIGAGGLAIGFALGGLVLMAALGHALQRGVDTDAVGTARGVAELVNVRALPQPVPVSGGQIVQVVDAQHRVRSASIGADRLVPLLRPDELAEARAGKSRYVDGSRAGVSGPLRVVAVKAGPPDDPQTVIVARPVSSLRASVNVVRTALLTTYPLLIAVLALFAWRVVGAALRPVEELRAGAETITGGGSSDRLPVSGSQDEIQRLAVTLNDMLDRLAYARARQRAFVADAAHELRSPLANMRTELEVAKRIGDPAEVDDLLVDVERLSRLVDDLLLLARADDAPGLARTEPIELGALLRETAERYSAARVPVTIAVGAAQWTSGDPQALRHVLSNLVDNAVRHATSRVTLAVVPGGFTVIDDGPGIPAADRERVFERFTRLDDARARDAGGAGLGLAIVQELVHRHGGTVTLTDAKPGVRARVRLPMLPLLRRGGSPFLSARLRMIRVPGSS</sequence>
<evidence type="ECO:0000256" key="1">
    <source>
        <dbReference type="ARBA" id="ARBA00000085"/>
    </source>
</evidence>
<dbReference type="InterPro" id="IPR050428">
    <property type="entry name" value="TCS_sensor_his_kinase"/>
</dbReference>
<dbReference type="CDD" id="cd00075">
    <property type="entry name" value="HATPase"/>
    <property type="match status" value="1"/>
</dbReference>
<dbReference type="Proteomes" id="UP000653674">
    <property type="component" value="Unassembled WGS sequence"/>
</dbReference>
<feature type="domain" description="Histidine kinase" evidence="12">
    <location>
        <begin position="249"/>
        <end position="449"/>
    </location>
</feature>
<dbReference type="PRINTS" id="PR00344">
    <property type="entry name" value="BCTRLSENSOR"/>
</dbReference>
<dbReference type="CDD" id="cd06225">
    <property type="entry name" value="HAMP"/>
    <property type="match status" value="1"/>
</dbReference>
<dbReference type="EC" id="2.7.13.3" evidence="3"/>
<evidence type="ECO:0000256" key="5">
    <source>
        <dbReference type="ARBA" id="ARBA00022679"/>
    </source>
</evidence>
<evidence type="ECO:0000313" key="14">
    <source>
        <dbReference type="EMBL" id="GIG74711.1"/>
    </source>
</evidence>
<dbReference type="PROSITE" id="PS50109">
    <property type="entry name" value="HIS_KIN"/>
    <property type="match status" value="1"/>
</dbReference>
<accession>A0A8J3PP62</accession>
<dbReference type="SMART" id="SM00304">
    <property type="entry name" value="HAMP"/>
    <property type="match status" value="1"/>
</dbReference>
<dbReference type="SUPFAM" id="SSF158472">
    <property type="entry name" value="HAMP domain-like"/>
    <property type="match status" value="1"/>
</dbReference>
<dbReference type="SMART" id="SM00387">
    <property type="entry name" value="HATPase_c"/>
    <property type="match status" value="1"/>
</dbReference>
<keyword evidence="4" id="KW-0597">Phosphoprotein</keyword>
<dbReference type="InterPro" id="IPR003660">
    <property type="entry name" value="HAMP_dom"/>
</dbReference>
<dbReference type="Gene3D" id="1.10.287.130">
    <property type="match status" value="1"/>
</dbReference>
<comment type="caution">
    <text evidence="14">The sequence shown here is derived from an EMBL/GenBank/DDBJ whole genome shotgun (WGS) entry which is preliminary data.</text>
</comment>
<dbReference type="InterPro" id="IPR004358">
    <property type="entry name" value="Sig_transdc_His_kin-like_C"/>
</dbReference>
<evidence type="ECO:0000256" key="4">
    <source>
        <dbReference type="ARBA" id="ARBA00022553"/>
    </source>
</evidence>
<organism evidence="14 15">
    <name type="scientific">Planosporangium flavigriseum</name>
    <dbReference type="NCBI Taxonomy" id="373681"/>
    <lineage>
        <taxon>Bacteria</taxon>
        <taxon>Bacillati</taxon>
        <taxon>Actinomycetota</taxon>
        <taxon>Actinomycetes</taxon>
        <taxon>Micromonosporales</taxon>
        <taxon>Micromonosporaceae</taxon>
        <taxon>Planosporangium</taxon>
    </lineage>
</organism>
<evidence type="ECO:0000256" key="10">
    <source>
        <dbReference type="ARBA" id="ARBA00023136"/>
    </source>
</evidence>
<evidence type="ECO:0000313" key="15">
    <source>
        <dbReference type="Proteomes" id="UP000653674"/>
    </source>
</evidence>
<dbReference type="Pfam" id="PF02518">
    <property type="entry name" value="HATPase_c"/>
    <property type="match status" value="1"/>
</dbReference>
<dbReference type="InterPro" id="IPR003661">
    <property type="entry name" value="HisK_dim/P_dom"/>
</dbReference>
<evidence type="ECO:0000256" key="2">
    <source>
        <dbReference type="ARBA" id="ARBA00004236"/>
    </source>
</evidence>
<dbReference type="GO" id="GO:0000155">
    <property type="term" value="F:phosphorelay sensor kinase activity"/>
    <property type="evidence" value="ECO:0007669"/>
    <property type="project" value="InterPro"/>
</dbReference>
<evidence type="ECO:0000259" key="12">
    <source>
        <dbReference type="PROSITE" id="PS50109"/>
    </source>
</evidence>
<dbReference type="SUPFAM" id="SSF55874">
    <property type="entry name" value="ATPase domain of HSP90 chaperone/DNA topoisomerase II/histidine kinase"/>
    <property type="match status" value="1"/>
</dbReference>
<keyword evidence="7 14" id="KW-0418">Kinase</keyword>
<dbReference type="SMART" id="SM00388">
    <property type="entry name" value="HisKA"/>
    <property type="match status" value="1"/>
</dbReference>
<dbReference type="Gene3D" id="6.10.340.10">
    <property type="match status" value="1"/>
</dbReference>
<evidence type="ECO:0000256" key="7">
    <source>
        <dbReference type="ARBA" id="ARBA00022777"/>
    </source>
</evidence>
<dbReference type="CDD" id="cd00082">
    <property type="entry name" value="HisKA"/>
    <property type="match status" value="1"/>
</dbReference>
<evidence type="ECO:0000256" key="8">
    <source>
        <dbReference type="ARBA" id="ARBA00022989"/>
    </source>
</evidence>
<keyword evidence="9" id="KW-0902">Two-component regulatory system</keyword>
<keyword evidence="5" id="KW-0808">Transferase</keyword>
<keyword evidence="10 11" id="KW-0472">Membrane</keyword>
<comment type="catalytic activity">
    <reaction evidence="1">
        <text>ATP + protein L-histidine = ADP + protein N-phospho-L-histidine.</text>
        <dbReference type="EC" id="2.7.13.3"/>
    </reaction>
</comment>
<evidence type="ECO:0000256" key="9">
    <source>
        <dbReference type="ARBA" id="ARBA00023012"/>
    </source>
</evidence>
<dbReference type="InterPro" id="IPR003594">
    <property type="entry name" value="HATPase_dom"/>
</dbReference>
<dbReference type="SUPFAM" id="SSF47384">
    <property type="entry name" value="Homodimeric domain of signal transducing histidine kinase"/>
    <property type="match status" value="1"/>
</dbReference>
<keyword evidence="8 11" id="KW-1133">Transmembrane helix</keyword>
<feature type="transmembrane region" description="Helical" evidence="11">
    <location>
        <begin position="20"/>
        <end position="42"/>
    </location>
</feature>
<reference evidence="14" key="1">
    <citation type="submission" date="2021-01" db="EMBL/GenBank/DDBJ databases">
        <title>Whole genome shotgun sequence of Planosporangium flavigriseum NBRC 105377.</title>
        <authorList>
            <person name="Komaki H."/>
            <person name="Tamura T."/>
        </authorList>
    </citation>
    <scope>NUCLEOTIDE SEQUENCE</scope>
    <source>
        <strain evidence="14">NBRC 105377</strain>
    </source>
</reference>
<dbReference type="Gene3D" id="3.30.565.10">
    <property type="entry name" value="Histidine kinase-like ATPase, C-terminal domain"/>
    <property type="match status" value="1"/>
</dbReference>